<evidence type="ECO:0000259" key="6">
    <source>
        <dbReference type="Pfam" id="PF04542"/>
    </source>
</evidence>
<keyword evidence="8" id="KW-1185">Reference proteome</keyword>
<feature type="domain" description="RNA polymerase sigma-70 region 2" evidence="6">
    <location>
        <begin position="85"/>
        <end position="128"/>
    </location>
</feature>
<sequence>MPTTERADVQAAWLAMSRRYRWSLVSDEAALIERAWSECQQLSRAGKPAAPRLGVWRVYGALMYERLRQRDDQAAQELWPLFSFMAMRQGKQREEAQDLAQEAVLRVLTKLSSLKSPASFLTWALRVLGTVRRELEAAEANESKHDSADEHKQADEHDYAQQVEQQLALDDMIAQLRARLPGEFERSVLIRTFIDGDKPRDIAADLGIPMARVRVVKSRVLQRLRDNPAFMAWLRNLSGESARAMGNTGASDHDE</sequence>
<keyword evidence="4" id="KW-0238">DNA-binding</keyword>
<dbReference type="Gene3D" id="1.10.1740.10">
    <property type="match status" value="1"/>
</dbReference>
<dbReference type="InterPro" id="IPR036388">
    <property type="entry name" value="WH-like_DNA-bd_sf"/>
</dbReference>
<dbReference type="SUPFAM" id="SSF88946">
    <property type="entry name" value="Sigma2 domain of RNA polymerase sigma factors"/>
    <property type="match status" value="1"/>
</dbReference>
<dbReference type="Pfam" id="PF04542">
    <property type="entry name" value="Sigma70_r2"/>
    <property type="match status" value="1"/>
</dbReference>
<dbReference type="SUPFAM" id="SSF88659">
    <property type="entry name" value="Sigma3 and sigma4 domains of RNA polymerase sigma factors"/>
    <property type="match status" value="1"/>
</dbReference>
<keyword evidence="3" id="KW-0731">Sigma factor</keyword>
<evidence type="ECO:0000313" key="8">
    <source>
        <dbReference type="Proteomes" id="UP000050509"/>
    </source>
</evidence>
<evidence type="ECO:0000313" key="7">
    <source>
        <dbReference type="EMBL" id="KPV53889.1"/>
    </source>
</evidence>
<dbReference type="PANTHER" id="PTHR43133:SF8">
    <property type="entry name" value="RNA POLYMERASE SIGMA FACTOR HI_1459-RELATED"/>
    <property type="match status" value="1"/>
</dbReference>
<dbReference type="PANTHER" id="PTHR43133">
    <property type="entry name" value="RNA POLYMERASE ECF-TYPE SIGMA FACTO"/>
    <property type="match status" value="1"/>
</dbReference>
<keyword evidence="2" id="KW-0805">Transcription regulation</keyword>
<evidence type="ECO:0000256" key="1">
    <source>
        <dbReference type="ARBA" id="ARBA00010641"/>
    </source>
</evidence>
<dbReference type="GO" id="GO:0006352">
    <property type="term" value="P:DNA-templated transcription initiation"/>
    <property type="evidence" value="ECO:0007669"/>
    <property type="project" value="InterPro"/>
</dbReference>
<accession>A0A0P9D471</accession>
<organism evidence="7 8">
    <name type="scientific">Kouleothrix aurantiaca</name>
    <dbReference type="NCBI Taxonomy" id="186479"/>
    <lineage>
        <taxon>Bacteria</taxon>
        <taxon>Bacillati</taxon>
        <taxon>Chloroflexota</taxon>
        <taxon>Chloroflexia</taxon>
        <taxon>Chloroflexales</taxon>
        <taxon>Roseiflexineae</taxon>
        <taxon>Roseiflexaceae</taxon>
        <taxon>Kouleothrix</taxon>
    </lineage>
</organism>
<comment type="similarity">
    <text evidence="1">Belongs to the sigma-70 factor family. ECF subfamily.</text>
</comment>
<gene>
    <name evidence="7" type="ORF">SE17_06995</name>
</gene>
<evidence type="ECO:0000256" key="2">
    <source>
        <dbReference type="ARBA" id="ARBA00023015"/>
    </source>
</evidence>
<dbReference type="NCBIfam" id="TIGR02937">
    <property type="entry name" value="sigma70-ECF"/>
    <property type="match status" value="1"/>
</dbReference>
<dbReference type="Proteomes" id="UP000050509">
    <property type="component" value="Unassembled WGS sequence"/>
</dbReference>
<dbReference type="InterPro" id="IPR007627">
    <property type="entry name" value="RNA_pol_sigma70_r2"/>
</dbReference>
<dbReference type="InterPro" id="IPR039425">
    <property type="entry name" value="RNA_pol_sigma-70-like"/>
</dbReference>
<dbReference type="InterPro" id="IPR013325">
    <property type="entry name" value="RNA_pol_sigma_r2"/>
</dbReference>
<dbReference type="AlphaFoldDB" id="A0A0P9D471"/>
<evidence type="ECO:0000256" key="3">
    <source>
        <dbReference type="ARBA" id="ARBA00023082"/>
    </source>
</evidence>
<dbReference type="GO" id="GO:0016987">
    <property type="term" value="F:sigma factor activity"/>
    <property type="evidence" value="ECO:0007669"/>
    <property type="project" value="UniProtKB-KW"/>
</dbReference>
<dbReference type="InterPro" id="IPR014284">
    <property type="entry name" value="RNA_pol_sigma-70_dom"/>
</dbReference>
<name>A0A0P9D471_9CHLR</name>
<evidence type="ECO:0000256" key="5">
    <source>
        <dbReference type="ARBA" id="ARBA00023163"/>
    </source>
</evidence>
<proteinExistence type="inferred from homology"/>
<dbReference type="EMBL" id="LJCR01000156">
    <property type="protein sequence ID" value="KPV53889.1"/>
    <property type="molecule type" value="Genomic_DNA"/>
</dbReference>
<reference evidence="7 8" key="1">
    <citation type="submission" date="2015-09" db="EMBL/GenBank/DDBJ databases">
        <title>Draft genome sequence of Kouleothrix aurantiaca JCM 19913.</title>
        <authorList>
            <person name="Hemp J."/>
        </authorList>
    </citation>
    <scope>NUCLEOTIDE SEQUENCE [LARGE SCALE GENOMIC DNA]</scope>
    <source>
        <strain evidence="7 8">COM-B</strain>
    </source>
</reference>
<comment type="caution">
    <text evidence="7">The sequence shown here is derived from an EMBL/GenBank/DDBJ whole genome shotgun (WGS) entry which is preliminary data.</text>
</comment>
<protein>
    <recommendedName>
        <fullName evidence="6">RNA polymerase sigma-70 region 2 domain-containing protein</fullName>
    </recommendedName>
</protein>
<evidence type="ECO:0000256" key="4">
    <source>
        <dbReference type="ARBA" id="ARBA00023125"/>
    </source>
</evidence>
<dbReference type="GO" id="GO:0003677">
    <property type="term" value="F:DNA binding"/>
    <property type="evidence" value="ECO:0007669"/>
    <property type="project" value="UniProtKB-KW"/>
</dbReference>
<keyword evidence="5" id="KW-0804">Transcription</keyword>
<dbReference type="InterPro" id="IPR013324">
    <property type="entry name" value="RNA_pol_sigma_r3/r4-like"/>
</dbReference>
<dbReference type="Gene3D" id="1.10.10.10">
    <property type="entry name" value="Winged helix-like DNA-binding domain superfamily/Winged helix DNA-binding domain"/>
    <property type="match status" value="1"/>
</dbReference>